<dbReference type="SMART" id="SM00404">
    <property type="entry name" value="PTPc_motif"/>
    <property type="match status" value="1"/>
</dbReference>
<evidence type="ECO:0000256" key="3">
    <source>
        <dbReference type="ARBA" id="ARBA00022801"/>
    </source>
</evidence>
<reference evidence="7 8" key="1">
    <citation type="journal article" date="2013" name="Nature">
        <title>Insights into bilaterian evolution from three spiralian genomes.</title>
        <authorList>
            <person name="Simakov O."/>
            <person name="Marletaz F."/>
            <person name="Cho S.J."/>
            <person name="Edsinger-Gonzales E."/>
            <person name="Havlak P."/>
            <person name="Hellsten U."/>
            <person name="Kuo D.H."/>
            <person name="Larsson T."/>
            <person name="Lv J."/>
            <person name="Arendt D."/>
            <person name="Savage R."/>
            <person name="Osoegawa K."/>
            <person name="de Jong P."/>
            <person name="Grimwood J."/>
            <person name="Chapman J.A."/>
            <person name="Shapiro H."/>
            <person name="Aerts A."/>
            <person name="Otillar R.P."/>
            <person name="Terry A.Y."/>
            <person name="Boore J.L."/>
            <person name="Grigoriev I.V."/>
            <person name="Lindberg D.R."/>
            <person name="Seaver E.C."/>
            <person name="Weisblat D.A."/>
            <person name="Putnam N.H."/>
            <person name="Rokhsar D.S."/>
        </authorList>
    </citation>
    <scope>NUCLEOTIDE SEQUENCE [LARGE SCALE GENOMIC DNA]</scope>
</reference>
<accession>V4AH12</accession>
<gene>
    <name evidence="7" type="ORF">LOTGIDRAFT_118033</name>
</gene>
<keyword evidence="4" id="KW-0904">Protein phosphatase</keyword>
<dbReference type="SMART" id="SM00194">
    <property type="entry name" value="PTPc"/>
    <property type="match status" value="1"/>
</dbReference>
<name>V4AH12_LOTGI</name>
<dbReference type="AlphaFoldDB" id="V4AH12"/>
<evidence type="ECO:0000313" key="7">
    <source>
        <dbReference type="EMBL" id="ESO94440.1"/>
    </source>
</evidence>
<dbReference type="InterPro" id="IPR000242">
    <property type="entry name" value="PTP_cat"/>
</dbReference>
<evidence type="ECO:0000259" key="5">
    <source>
        <dbReference type="PROSITE" id="PS50055"/>
    </source>
</evidence>
<dbReference type="Pfam" id="PF00102">
    <property type="entry name" value="Y_phosphatase"/>
    <property type="match status" value="1"/>
</dbReference>
<dbReference type="Proteomes" id="UP000030746">
    <property type="component" value="Unassembled WGS sequence"/>
</dbReference>
<dbReference type="PROSITE" id="PS50055">
    <property type="entry name" value="TYR_PHOSPHATASE_PTP"/>
    <property type="match status" value="1"/>
</dbReference>
<dbReference type="EC" id="3.1.3.48" evidence="2"/>
<dbReference type="PROSITE" id="PS50056">
    <property type="entry name" value="TYR_PHOSPHATASE_2"/>
    <property type="match status" value="1"/>
</dbReference>
<dbReference type="STRING" id="225164.V4AH12"/>
<dbReference type="PROSITE" id="PS00383">
    <property type="entry name" value="TYR_PHOSPHATASE_1"/>
    <property type="match status" value="1"/>
</dbReference>
<organism evidence="7 8">
    <name type="scientific">Lottia gigantea</name>
    <name type="common">Giant owl limpet</name>
    <dbReference type="NCBI Taxonomy" id="225164"/>
    <lineage>
        <taxon>Eukaryota</taxon>
        <taxon>Metazoa</taxon>
        <taxon>Spiralia</taxon>
        <taxon>Lophotrochozoa</taxon>
        <taxon>Mollusca</taxon>
        <taxon>Gastropoda</taxon>
        <taxon>Patellogastropoda</taxon>
        <taxon>Lottioidea</taxon>
        <taxon>Lottiidae</taxon>
        <taxon>Lottia</taxon>
    </lineage>
</organism>
<dbReference type="SUPFAM" id="SSF52799">
    <property type="entry name" value="(Phosphotyrosine protein) phosphatases II"/>
    <property type="match status" value="1"/>
</dbReference>
<sequence>MEHIPNLNQISFISANIEAEPLIIPSSLNDIECEPIYSNVGTNVPPIRVEDLWDYIKNSKDHDYGGFKREYKLIPAGLIASCEVAKRNENKPKNRYGNIIAYDHTRVILESENGDPTDDYINANYIDGYNKPRAYIAAQGPNKPTIDDIWRMMWQLNSKTIIMLTNSTESGKKKCEQYWPDHGSEDYGNYTVQILNTDCLPDFTIRTFLLSTVNQSKYVKQFHYTTWPDHGVPKFGNSLLLFRQKIRGFDKLDNGPVVVHCSAGVGRTGTYISVDSQLERAKLEGIIDVHNFVQLMRTQRVNMVQTLEQYIFVYDCLLEALICGETTIPIVNYQHVYRDIVQYDQNIGKSKLDEQFEVFKLSLA</sequence>
<evidence type="ECO:0000313" key="8">
    <source>
        <dbReference type="Proteomes" id="UP000030746"/>
    </source>
</evidence>
<dbReference type="InterPro" id="IPR029021">
    <property type="entry name" value="Prot-tyrosine_phosphatase-like"/>
</dbReference>
<dbReference type="RefSeq" id="XP_009054725.1">
    <property type="nucleotide sequence ID" value="XM_009056477.1"/>
</dbReference>
<proteinExistence type="inferred from homology"/>
<feature type="domain" description="Tyrosine specific protein phosphatases" evidence="6">
    <location>
        <begin position="240"/>
        <end position="311"/>
    </location>
</feature>
<dbReference type="CTD" id="20231571"/>
<feature type="domain" description="Tyrosine-protein phosphatase" evidence="5">
    <location>
        <begin position="67"/>
        <end position="320"/>
    </location>
</feature>
<dbReference type="KEGG" id="lgi:LOTGIDRAFT_118033"/>
<keyword evidence="3" id="KW-0378">Hydrolase</keyword>
<dbReference type="PRINTS" id="PR00700">
    <property type="entry name" value="PRTYPHPHTASE"/>
</dbReference>
<evidence type="ECO:0000256" key="4">
    <source>
        <dbReference type="ARBA" id="ARBA00022912"/>
    </source>
</evidence>
<dbReference type="GO" id="GO:0004725">
    <property type="term" value="F:protein tyrosine phosphatase activity"/>
    <property type="evidence" value="ECO:0007669"/>
    <property type="project" value="UniProtKB-EC"/>
</dbReference>
<dbReference type="EMBL" id="KB201802">
    <property type="protein sequence ID" value="ESO94440.1"/>
    <property type="molecule type" value="Genomic_DNA"/>
</dbReference>
<dbReference type="GeneID" id="20231571"/>
<dbReference type="PANTHER" id="PTHR19134">
    <property type="entry name" value="RECEPTOR-TYPE TYROSINE-PROTEIN PHOSPHATASE"/>
    <property type="match status" value="1"/>
</dbReference>
<dbReference type="InterPro" id="IPR003595">
    <property type="entry name" value="Tyr_Pase_cat"/>
</dbReference>
<dbReference type="HOGENOM" id="CLU_001645_9_1_1"/>
<evidence type="ECO:0000256" key="2">
    <source>
        <dbReference type="ARBA" id="ARBA00013064"/>
    </source>
</evidence>
<dbReference type="InterPro" id="IPR000387">
    <property type="entry name" value="Tyr_Pase_dom"/>
</dbReference>
<dbReference type="InterPro" id="IPR050348">
    <property type="entry name" value="Protein-Tyr_Phosphatase"/>
</dbReference>
<dbReference type="OMA" id="THLQWCG"/>
<dbReference type="PANTHER" id="PTHR19134:SF562">
    <property type="entry name" value="PROTEIN-TYROSINE-PHOSPHATASE"/>
    <property type="match status" value="1"/>
</dbReference>
<comment type="similarity">
    <text evidence="1">Belongs to the protein-tyrosine phosphatase family.</text>
</comment>
<dbReference type="Gene3D" id="3.90.190.10">
    <property type="entry name" value="Protein tyrosine phosphatase superfamily"/>
    <property type="match status" value="1"/>
</dbReference>
<dbReference type="FunFam" id="3.90.190.10:FF:000062">
    <property type="entry name" value="Receptor-type tyrosine-protein phosphatase kappa"/>
    <property type="match status" value="1"/>
</dbReference>
<evidence type="ECO:0000256" key="1">
    <source>
        <dbReference type="ARBA" id="ARBA00009580"/>
    </source>
</evidence>
<keyword evidence="8" id="KW-1185">Reference proteome</keyword>
<dbReference type="InterPro" id="IPR016130">
    <property type="entry name" value="Tyr_Pase_AS"/>
</dbReference>
<evidence type="ECO:0000259" key="6">
    <source>
        <dbReference type="PROSITE" id="PS50056"/>
    </source>
</evidence>
<dbReference type="OrthoDB" id="9979034at2759"/>
<protein>
    <recommendedName>
        <fullName evidence="2">protein-tyrosine-phosphatase</fullName>
        <ecNumber evidence="2">3.1.3.48</ecNumber>
    </recommendedName>
</protein>